<organism evidence="1 2">
    <name type="scientific">Xylophilus rhododendri</name>
    <dbReference type="NCBI Taxonomy" id="2697032"/>
    <lineage>
        <taxon>Bacteria</taxon>
        <taxon>Pseudomonadati</taxon>
        <taxon>Pseudomonadota</taxon>
        <taxon>Betaproteobacteria</taxon>
        <taxon>Burkholderiales</taxon>
        <taxon>Xylophilus</taxon>
    </lineage>
</organism>
<evidence type="ECO:0000313" key="2">
    <source>
        <dbReference type="Proteomes" id="UP000464787"/>
    </source>
</evidence>
<dbReference type="AlphaFoldDB" id="A0A857J8P8"/>
<dbReference type="Gene3D" id="2.130.10.10">
    <property type="entry name" value="YVTN repeat-like/Quinoprotein amine dehydrogenase"/>
    <property type="match status" value="1"/>
</dbReference>
<dbReference type="KEGG" id="xyk:GT347_22035"/>
<keyword evidence="2" id="KW-1185">Reference proteome</keyword>
<accession>A0A857J8P8</accession>
<dbReference type="Proteomes" id="UP000464787">
    <property type="component" value="Chromosome"/>
</dbReference>
<dbReference type="SUPFAM" id="SSF110296">
    <property type="entry name" value="Oligoxyloglucan reducing end-specific cellobiohydrolase"/>
    <property type="match status" value="1"/>
</dbReference>
<dbReference type="InterPro" id="IPR015943">
    <property type="entry name" value="WD40/YVTN_repeat-like_dom_sf"/>
</dbReference>
<name>A0A857J8P8_9BURK</name>
<protein>
    <recommendedName>
        <fullName evidence="3">Exo-alpha-sialidase</fullName>
    </recommendedName>
</protein>
<evidence type="ECO:0008006" key="3">
    <source>
        <dbReference type="Google" id="ProtNLM"/>
    </source>
</evidence>
<gene>
    <name evidence="1" type="ORF">GT347_22035</name>
</gene>
<dbReference type="CDD" id="cd15482">
    <property type="entry name" value="Sialidase_non-viral"/>
    <property type="match status" value="1"/>
</dbReference>
<reference evidence="1 2" key="1">
    <citation type="submission" date="2020-01" db="EMBL/GenBank/DDBJ databases">
        <title>Genome sequencing of strain KACC 21265.</title>
        <authorList>
            <person name="Heo J."/>
            <person name="Kim S.-J."/>
            <person name="Kim J.-S."/>
            <person name="Hong S.-B."/>
            <person name="Kwon S.-W."/>
        </authorList>
    </citation>
    <scope>NUCLEOTIDE SEQUENCE [LARGE SCALE GENOMIC DNA]</scope>
    <source>
        <strain evidence="1 2">KACC 21265</strain>
    </source>
</reference>
<dbReference type="RefSeq" id="WP_160554231.1">
    <property type="nucleotide sequence ID" value="NZ_CP047650.1"/>
</dbReference>
<evidence type="ECO:0000313" key="1">
    <source>
        <dbReference type="EMBL" id="QHJ00421.1"/>
    </source>
</evidence>
<dbReference type="EMBL" id="CP047650">
    <property type="protein sequence ID" value="QHJ00421.1"/>
    <property type="molecule type" value="Genomic_DNA"/>
</dbReference>
<sequence>MQRLTTGQSTFGLVAEPDGALYARMAIVGPSTIVSHDGGKTWKHTGESPGLTGPRAVDAMAVDRRDGALLAFLPDNAIMRSPDEGATWRIVKDLR</sequence>
<proteinExistence type="predicted"/>